<evidence type="ECO:0000259" key="3">
    <source>
        <dbReference type="Pfam" id="PF13449"/>
    </source>
</evidence>
<reference evidence="4 5" key="1">
    <citation type="submission" date="2020-01" db="EMBL/GenBank/DDBJ databases">
        <title>Insect and environment-associated Actinomycetes.</title>
        <authorList>
            <person name="Currrie C."/>
            <person name="Chevrette M."/>
            <person name="Carlson C."/>
            <person name="Stubbendieck R."/>
            <person name="Wendt-Pienkowski E."/>
        </authorList>
    </citation>
    <scope>NUCLEOTIDE SEQUENCE [LARGE SCALE GENOMIC DNA]</scope>
    <source>
        <strain evidence="4 5">SID14172</strain>
    </source>
</reference>
<dbReference type="AlphaFoldDB" id="A0A6N9UXP3"/>
<feature type="signal peptide" evidence="2">
    <location>
        <begin position="1"/>
        <end position="25"/>
    </location>
</feature>
<keyword evidence="2" id="KW-0732">Signal</keyword>
<protein>
    <submittedName>
        <fullName evidence="4">Esterase-like activity of phytase family protein</fullName>
    </submittedName>
</protein>
<dbReference type="EMBL" id="JAAGMB010000961">
    <property type="protein sequence ID" value="NEB22591.1"/>
    <property type="molecule type" value="Genomic_DNA"/>
</dbReference>
<gene>
    <name evidence="4" type="ORF">G3I46_39865</name>
</gene>
<dbReference type="RefSeq" id="WP_164143676.1">
    <property type="nucleotide sequence ID" value="NZ_JAAGMB010000961.1"/>
</dbReference>
<evidence type="ECO:0000313" key="4">
    <source>
        <dbReference type="EMBL" id="NEB22591.1"/>
    </source>
</evidence>
<evidence type="ECO:0000256" key="2">
    <source>
        <dbReference type="SAM" id="SignalP"/>
    </source>
</evidence>
<organism evidence="4 5">
    <name type="scientific">Streptomyces coelicoflavus</name>
    <dbReference type="NCBI Taxonomy" id="285562"/>
    <lineage>
        <taxon>Bacteria</taxon>
        <taxon>Bacillati</taxon>
        <taxon>Actinomycetota</taxon>
        <taxon>Actinomycetes</taxon>
        <taxon>Kitasatosporales</taxon>
        <taxon>Streptomycetaceae</taxon>
        <taxon>Streptomyces</taxon>
    </lineage>
</organism>
<sequence length="345" mass="36562">MRPRTLRTVLAALTASLAAAGCLTAAGPAAAQGRHPAANACSPSVSLTGFSDALDKTTYDGTYVGNLSALARDRRGTVAALSDRSSLFRLDARTLEPRGVIPLADEDGAALDAEGLVADIPHSRLRSSGGTPTGTYLVSSETEPSVRRYSRTGEPLGRLPVPDDLRTAPDGRARVNGSFEGLTLLPGGRTLLASMEYPLAGDPADLVRFQTWQRTRHGDFRLGARYTYRTGPGLGVSEVTATPDGRLLVLERGFTSGVGNTVRLHLADRPGRGGTVLRKRLLADLADCPSLGATAEQPQPNPLLDNFEGLAVTGRSGGRLEVLVVSDDNRNDVQTTRFLRLRVRA</sequence>
<dbReference type="SUPFAM" id="SSF82171">
    <property type="entry name" value="DPP6 N-terminal domain-like"/>
    <property type="match status" value="1"/>
</dbReference>
<dbReference type="Proteomes" id="UP000469545">
    <property type="component" value="Unassembled WGS sequence"/>
</dbReference>
<comment type="caution">
    <text evidence="4">The sequence shown here is derived from an EMBL/GenBank/DDBJ whole genome shotgun (WGS) entry which is preliminary data.</text>
</comment>
<dbReference type="InterPro" id="IPR027372">
    <property type="entry name" value="Phytase-like_dom"/>
</dbReference>
<keyword evidence="5" id="KW-1185">Reference proteome</keyword>
<evidence type="ECO:0000313" key="5">
    <source>
        <dbReference type="Proteomes" id="UP000469545"/>
    </source>
</evidence>
<proteinExistence type="predicted"/>
<evidence type="ECO:0000256" key="1">
    <source>
        <dbReference type="SAM" id="MobiDB-lite"/>
    </source>
</evidence>
<feature type="region of interest" description="Disordered" evidence="1">
    <location>
        <begin position="122"/>
        <end position="142"/>
    </location>
</feature>
<accession>A0A6N9UXP3</accession>
<name>A0A6N9UXP3_9ACTN</name>
<dbReference type="Pfam" id="PF13449">
    <property type="entry name" value="Phytase-like"/>
    <property type="match status" value="1"/>
</dbReference>
<feature type="chain" id="PRO_5038583817" evidence="2">
    <location>
        <begin position="26"/>
        <end position="345"/>
    </location>
</feature>
<feature type="domain" description="Phytase-like" evidence="3">
    <location>
        <begin position="63"/>
        <end position="329"/>
    </location>
</feature>
<dbReference type="PROSITE" id="PS51257">
    <property type="entry name" value="PROKAR_LIPOPROTEIN"/>
    <property type="match status" value="1"/>
</dbReference>
<feature type="compositionally biased region" description="Polar residues" evidence="1">
    <location>
        <begin position="126"/>
        <end position="142"/>
    </location>
</feature>